<dbReference type="Pfam" id="PF07690">
    <property type="entry name" value="MFS_1"/>
    <property type="match status" value="1"/>
</dbReference>
<dbReference type="SUPFAM" id="SSF103473">
    <property type="entry name" value="MFS general substrate transporter"/>
    <property type="match status" value="1"/>
</dbReference>
<dbReference type="PANTHER" id="PTHR23502:SF134">
    <property type="entry name" value="MAJOR FACILITATOR SUPERFAMILY (MFS) PROFILE DOMAIN-CONTAINING PROTEIN-RELATED"/>
    <property type="match status" value="1"/>
</dbReference>
<feature type="transmembrane region" description="Helical" evidence="6">
    <location>
        <begin position="144"/>
        <end position="163"/>
    </location>
</feature>
<feature type="transmembrane region" description="Helical" evidence="6">
    <location>
        <begin position="558"/>
        <end position="576"/>
    </location>
</feature>
<evidence type="ECO:0000256" key="1">
    <source>
        <dbReference type="ARBA" id="ARBA00004141"/>
    </source>
</evidence>
<reference evidence="8 9" key="1">
    <citation type="journal article" date="2014" name="Genome Biol. Evol.">
        <title>Comparative genomics and transcriptomics analyses reveal divergent lifestyle features of nematode endoparasitic fungus Hirsutella minnesotensis.</title>
        <authorList>
            <person name="Lai Y."/>
            <person name="Liu K."/>
            <person name="Zhang X."/>
            <person name="Zhang X."/>
            <person name="Li K."/>
            <person name="Wang N."/>
            <person name="Shu C."/>
            <person name="Wu Y."/>
            <person name="Wang C."/>
            <person name="Bushley K.E."/>
            <person name="Xiang M."/>
            <person name="Liu X."/>
        </authorList>
    </citation>
    <scope>NUCLEOTIDE SEQUENCE [LARGE SCALE GENOMIC DNA]</scope>
    <source>
        <strain evidence="8 9">3608</strain>
    </source>
</reference>
<dbReference type="GO" id="GO:0022857">
    <property type="term" value="F:transmembrane transporter activity"/>
    <property type="evidence" value="ECO:0007669"/>
    <property type="project" value="InterPro"/>
</dbReference>
<feature type="transmembrane region" description="Helical" evidence="6">
    <location>
        <begin position="582"/>
        <end position="600"/>
    </location>
</feature>
<dbReference type="OrthoDB" id="6770063at2759"/>
<dbReference type="AlphaFoldDB" id="A0A0F7ZPF2"/>
<feature type="transmembrane region" description="Helical" evidence="6">
    <location>
        <begin position="484"/>
        <end position="505"/>
    </location>
</feature>
<evidence type="ECO:0000256" key="6">
    <source>
        <dbReference type="SAM" id="Phobius"/>
    </source>
</evidence>
<feature type="transmembrane region" description="Helical" evidence="6">
    <location>
        <begin position="200"/>
        <end position="222"/>
    </location>
</feature>
<evidence type="ECO:0000313" key="9">
    <source>
        <dbReference type="Proteomes" id="UP000054481"/>
    </source>
</evidence>
<dbReference type="InterPro" id="IPR036259">
    <property type="entry name" value="MFS_trans_sf"/>
</dbReference>
<gene>
    <name evidence="8" type="ORF">HIM_05321</name>
</gene>
<dbReference type="PROSITE" id="PS50850">
    <property type="entry name" value="MFS"/>
    <property type="match status" value="1"/>
</dbReference>
<feature type="transmembrane region" description="Helical" evidence="6">
    <location>
        <begin position="234"/>
        <end position="258"/>
    </location>
</feature>
<dbReference type="EMBL" id="KQ030518">
    <property type="protein sequence ID" value="KJZ75395.1"/>
    <property type="molecule type" value="Genomic_DNA"/>
</dbReference>
<dbReference type="InterPro" id="IPR020846">
    <property type="entry name" value="MFS_dom"/>
</dbReference>
<protein>
    <recommendedName>
        <fullName evidence="7">Major facilitator superfamily (MFS) profile domain-containing protein</fullName>
    </recommendedName>
</protein>
<keyword evidence="3 6" id="KW-1133">Transmembrane helix</keyword>
<feature type="transmembrane region" description="Helical" evidence="6">
    <location>
        <begin position="517"/>
        <end position="537"/>
    </location>
</feature>
<dbReference type="Proteomes" id="UP000054481">
    <property type="component" value="Unassembled WGS sequence"/>
</dbReference>
<evidence type="ECO:0000313" key="8">
    <source>
        <dbReference type="EMBL" id="KJZ75395.1"/>
    </source>
</evidence>
<dbReference type="PANTHER" id="PTHR23502">
    <property type="entry name" value="MAJOR FACILITATOR SUPERFAMILY"/>
    <property type="match status" value="1"/>
</dbReference>
<evidence type="ECO:0000259" key="7">
    <source>
        <dbReference type="PROSITE" id="PS50850"/>
    </source>
</evidence>
<keyword evidence="9" id="KW-1185">Reference proteome</keyword>
<evidence type="ECO:0000256" key="3">
    <source>
        <dbReference type="ARBA" id="ARBA00022989"/>
    </source>
</evidence>
<feature type="transmembrane region" description="Helical" evidence="6">
    <location>
        <begin position="428"/>
        <end position="446"/>
    </location>
</feature>
<keyword evidence="2 6" id="KW-0812">Transmembrane</keyword>
<keyword evidence="4 6" id="KW-0472">Membrane</keyword>
<evidence type="ECO:0000256" key="4">
    <source>
        <dbReference type="ARBA" id="ARBA00023136"/>
    </source>
</evidence>
<feature type="domain" description="Major facilitator superfamily (MFS) profile" evidence="7">
    <location>
        <begin position="109"/>
        <end position="604"/>
    </location>
</feature>
<evidence type="ECO:0000256" key="5">
    <source>
        <dbReference type="SAM" id="MobiDB-lite"/>
    </source>
</evidence>
<evidence type="ECO:0000256" key="2">
    <source>
        <dbReference type="ARBA" id="ARBA00022692"/>
    </source>
</evidence>
<dbReference type="InterPro" id="IPR011701">
    <property type="entry name" value="MFS"/>
</dbReference>
<sequence length="616" mass="66126">MAPPEQGSASFGHVDDAEAGSGSSDVTDQTPRREGVSPGEKSGQIAHSDVSLDADSPIWYFDLAFDTILPTLPVLENQAPSLHQRLPSAPDLTRLGSPLKWSPARKSLLLALSCIATFLTAYTAGSYSPPATAIANDFGTRRLVVLVGITTFCLGFALAPMALAPISEIWGRFPVFAAAGVVFVVFQAACSVTRTVTGLLIARFLVGVGASVFSAVVGGVIADLWDKQDRNTPMALFSGAVLVGTGAGPLVATALVHAIGDSTLAWKWTFWHQAILDGVLVLAIFLLCKESRAPVLLARRAQLLNKWYDELESRGSYGLQISDPKMEAVVDAAVSSDSVPGRQNELSLGKSRSRQLLRVRWLVGGNQQRIPFLTLISISVQRPFHMLLTEPIVFCFSLWAAFSWGVLYLSFSVVPFLYQNDVRRASRVYVAMMVAAAISTAVSIAQQQLLQHPQWRAHAGGFQYADSPFWALMRKRLPPESPEARLYFACLTTLCLPAGLFGAFLGARAEDGRAEAIGLGFATAGIYSVYLATFNYLADSYGTYASSALAAQNFCRNVLGGSFPLITGVLFSNLGLRGAGGLLGAIATVLTATPWVLVFYGETIRARSKFAVSLRQ</sequence>
<dbReference type="Gene3D" id="1.20.1250.20">
    <property type="entry name" value="MFS general substrate transporter like domains"/>
    <property type="match status" value="1"/>
</dbReference>
<proteinExistence type="predicted"/>
<organism evidence="8 9">
    <name type="scientific">Hirsutella minnesotensis 3608</name>
    <dbReference type="NCBI Taxonomy" id="1043627"/>
    <lineage>
        <taxon>Eukaryota</taxon>
        <taxon>Fungi</taxon>
        <taxon>Dikarya</taxon>
        <taxon>Ascomycota</taxon>
        <taxon>Pezizomycotina</taxon>
        <taxon>Sordariomycetes</taxon>
        <taxon>Hypocreomycetidae</taxon>
        <taxon>Hypocreales</taxon>
        <taxon>Ophiocordycipitaceae</taxon>
        <taxon>Hirsutella</taxon>
    </lineage>
</organism>
<feature type="region of interest" description="Disordered" evidence="5">
    <location>
        <begin position="1"/>
        <end position="47"/>
    </location>
</feature>
<comment type="subcellular location">
    <subcellularLocation>
        <location evidence="1">Membrane</location>
        <topology evidence="1">Multi-pass membrane protein</topology>
    </subcellularLocation>
</comment>
<name>A0A0F7ZPF2_9HYPO</name>
<dbReference type="GO" id="GO:0005886">
    <property type="term" value="C:plasma membrane"/>
    <property type="evidence" value="ECO:0007669"/>
    <property type="project" value="TreeGrafter"/>
</dbReference>
<feature type="transmembrane region" description="Helical" evidence="6">
    <location>
        <begin position="392"/>
        <end position="416"/>
    </location>
</feature>
<feature type="transmembrane region" description="Helical" evidence="6">
    <location>
        <begin position="175"/>
        <end position="194"/>
    </location>
</feature>
<accession>A0A0F7ZPF2</accession>
<feature type="transmembrane region" description="Helical" evidence="6">
    <location>
        <begin position="107"/>
        <end position="124"/>
    </location>
</feature>